<keyword evidence="11" id="KW-0234">DNA repair</keyword>
<protein>
    <recommendedName>
        <fullName evidence="4">Type-4 uracil-DNA glycosylase</fullName>
        <ecNumber evidence="3">3.2.2.27</ecNumber>
    </recommendedName>
</protein>
<feature type="region of interest" description="Disordered" evidence="12">
    <location>
        <begin position="1"/>
        <end position="37"/>
    </location>
</feature>
<evidence type="ECO:0000256" key="2">
    <source>
        <dbReference type="ARBA" id="ARBA00006521"/>
    </source>
</evidence>
<keyword evidence="15" id="KW-1185">Reference proteome</keyword>
<dbReference type="SMART" id="SM00986">
    <property type="entry name" value="UDG"/>
    <property type="match status" value="1"/>
</dbReference>
<feature type="compositionally biased region" description="Low complexity" evidence="12">
    <location>
        <begin position="11"/>
        <end position="24"/>
    </location>
</feature>
<evidence type="ECO:0000256" key="5">
    <source>
        <dbReference type="ARBA" id="ARBA00022485"/>
    </source>
</evidence>
<dbReference type="Pfam" id="PF03167">
    <property type="entry name" value="UDG"/>
    <property type="match status" value="1"/>
</dbReference>
<evidence type="ECO:0000259" key="13">
    <source>
        <dbReference type="SMART" id="SM00986"/>
    </source>
</evidence>
<evidence type="ECO:0000256" key="3">
    <source>
        <dbReference type="ARBA" id="ARBA00012030"/>
    </source>
</evidence>
<dbReference type="InterPro" id="IPR036895">
    <property type="entry name" value="Uracil-DNA_glycosylase-like_sf"/>
</dbReference>
<dbReference type="SUPFAM" id="SSF52141">
    <property type="entry name" value="Uracil-DNA glycosylase-like"/>
    <property type="match status" value="1"/>
</dbReference>
<evidence type="ECO:0000256" key="1">
    <source>
        <dbReference type="ARBA" id="ARBA00001400"/>
    </source>
</evidence>
<evidence type="ECO:0000256" key="9">
    <source>
        <dbReference type="ARBA" id="ARBA00023004"/>
    </source>
</evidence>
<keyword evidence="9" id="KW-0408">Iron</keyword>
<name>A0ABT0TZY7_9BACT</name>
<evidence type="ECO:0000256" key="7">
    <source>
        <dbReference type="ARBA" id="ARBA00022763"/>
    </source>
</evidence>
<feature type="compositionally biased region" description="Low complexity" evidence="12">
    <location>
        <begin position="90"/>
        <end position="109"/>
    </location>
</feature>
<evidence type="ECO:0000256" key="4">
    <source>
        <dbReference type="ARBA" id="ARBA00019403"/>
    </source>
</evidence>
<dbReference type="RefSeq" id="WP_250927844.1">
    <property type="nucleotide sequence ID" value="NZ_JAMQBK010000017.1"/>
</dbReference>
<dbReference type="InterPro" id="IPR005273">
    <property type="entry name" value="Ura-DNA_glyco_family4"/>
</dbReference>
<evidence type="ECO:0000256" key="12">
    <source>
        <dbReference type="SAM" id="MobiDB-lite"/>
    </source>
</evidence>
<dbReference type="CDD" id="cd10030">
    <property type="entry name" value="UDG-F4_TTUDGA_SPO1dp_like"/>
    <property type="match status" value="1"/>
</dbReference>
<comment type="similarity">
    <text evidence="2">Belongs to the uracil-DNA glycosylase (UDG) superfamily. Type 4 (UDGa) family.</text>
</comment>
<dbReference type="NCBIfam" id="TIGR00758">
    <property type="entry name" value="UDG_fam4"/>
    <property type="match status" value="1"/>
</dbReference>
<feature type="domain" description="Uracil-DNA glycosylase-like" evidence="13">
    <location>
        <begin position="170"/>
        <end position="316"/>
    </location>
</feature>
<comment type="caution">
    <text evidence="14">The sequence shown here is derived from an EMBL/GenBank/DDBJ whole genome shotgun (WGS) entry which is preliminary data.</text>
</comment>
<accession>A0ABT0TZY7</accession>
<keyword evidence="10" id="KW-0411">Iron-sulfur</keyword>
<evidence type="ECO:0000256" key="6">
    <source>
        <dbReference type="ARBA" id="ARBA00022723"/>
    </source>
</evidence>
<evidence type="ECO:0000256" key="10">
    <source>
        <dbReference type="ARBA" id="ARBA00023014"/>
    </source>
</evidence>
<dbReference type="SMART" id="SM00987">
    <property type="entry name" value="UreE_C"/>
    <property type="match status" value="1"/>
</dbReference>
<dbReference type="InterPro" id="IPR051536">
    <property type="entry name" value="UDG_Type-4/5"/>
</dbReference>
<evidence type="ECO:0000256" key="8">
    <source>
        <dbReference type="ARBA" id="ARBA00022801"/>
    </source>
</evidence>
<dbReference type="Gene3D" id="3.40.470.10">
    <property type="entry name" value="Uracil-DNA glycosylase-like domain"/>
    <property type="match status" value="1"/>
</dbReference>
<keyword evidence="6" id="KW-0479">Metal-binding</keyword>
<evidence type="ECO:0000313" key="15">
    <source>
        <dbReference type="Proteomes" id="UP001202961"/>
    </source>
</evidence>
<reference evidence="14 15" key="1">
    <citation type="journal article" date="2022" name="Syst. Appl. Microbiol.">
        <title>Rhodopirellula aestuarii sp. nov., a novel member of the genus Rhodopirellula isolated from brackish sediments collected in the Tagus River estuary, Portugal.</title>
        <authorList>
            <person name="Vitorino I.R."/>
            <person name="Klimek D."/>
            <person name="Calusinska M."/>
            <person name="Lobo-da-Cunha A."/>
            <person name="Vasconcelos V."/>
            <person name="Lage O.M."/>
        </authorList>
    </citation>
    <scope>NUCLEOTIDE SEQUENCE [LARGE SCALE GENOMIC DNA]</scope>
    <source>
        <strain evidence="14 15">ICT_H3.1</strain>
    </source>
</reference>
<keyword evidence="7" id="KW-0227">DNA damage</keyword>
<dbReference type="InterPro" id="IPR005122">
    <property type="entry name" value="Uracil-DNA_glycosylase-like"/>
</dbReference>
<gene>
    <name evidence="14" type="ORF">NB063_05995</name>
</gene>
<sequence length="324" mass="34804">MPWRHERDENSLLNSNLSHSSPDDSLPPDHPGVFHSTDEIVEAAGELLAHLQRSGIRFVPQPSEAGVAEWSESFTDASEPEQAAVAEAAAPPAATVAANAPSTETTSAPPASPPPRAAMPTGALSATSTPYGGESLPIADRVAQLEAMAQTVAGCTRCKALASCRTQTVFGEGNPAPRFVFFGEGPGADEDKTGRPFVGKAGQLLTKMIEAIRLKREEVYILNTVKCRPPGNRNPEPGEVANCREYFETQLDILRPEYIICLGAVSSQALLQTKLSIGRLRQSFHDYHGSKVLVIYHPAYLLRNPDAKKAAWADLQLLMKDAGL</sequence>
<dbReference type="EMBL" id="JAMQBK010000017">
    <property type="protein sequence ID" value="MCM2370174.1"/>
    <property type="molecule type" value="Genomic_DNA"/>
</dbReference>
<evidence type="ECO:0000313" key="14">
    <source>
        <dbReference type="EMBL" id="MCM2370174.1"/>
    </source>
</evidence>
<dbReference type="Proteomes" id="UP001202961">
    <property type="component" value="Unassembled WGS sequence"/>
</dbReference>
<feature type="compositionally biased region" description="Basic and acidic residues" evidence="12">
    <location>
        <begin position="1"/>
        <end position="10"/>
    </location>
</feature>
<feature type="region of interest" description="Disordered" evidence="12">
    <location>
        <begin position="90"/>
        <end position="132"/>
    </location>
</feature>
<dbReference type="PANTHER" id="PTHR33693:SF1">
    <property type="entry name" value="TYPE-4 URACIL-DNA GLYCOSYLASE"/>
    <property type="match status" value="1"/>
</dbReference>
<keyword evidence="5" id="KW-0004">4Fe-4S</keyword>
<dbReference type="EC" id="3.2.2.27" evidence="3"/>
<evidence type="ECO:0000256" key="11">
    <source>
        <dbReference type="ARBA" id="ARBA00023204"/>
    </source>
</evidence>
<proteinExistence type="inferred from homology"/>
<dbReference type="PANTHER" id="PTHR33693">
    <property type="entry name" value="TYPE-5 URACIL-DNA GLYCOSYLASE"/>
    <property type="match status" value="1"/>
</dbReference>
<comment type="catalytic activity">
    <reaction evidence="1">
        <text>Hydrolyzes single-stranded DNA or mismatched double-stranded DNA and polynucleotides, releasing free uracil.</text>
        <dbReference type="EC" id="3.2.2.27"/>
    </reaction>
</comment>
<keyword evidence="8" id="KW-0378">Hydrolase</keyword>
<organism evidence="14 15">
    <name type="scientific">Aporhodopirellula aestuarii</name>
    <dbReference type="NCBI Taxonomy" id="2950107"/>
    <lineage>
        <taxon>Bacteria</taxon>
        <taxon>Pseudomonadati</taxon>
        <taxon>Planctomycetota</taxon>
        <taxon>Planctomycetia</taxon>
        <taxon>Pirellulales</taxon>
        <taxon>Pirellulaceae</taxon>
        <taxon>Aporhodopirellula</taxon>
    </lineage>
</organism>